<dbReference type="AlphaFoldDB" id="A0A5N5RF45"/>
<dbReference type="InterPro" id="IPR003784">
    <property type="entry name" value="BioY"/>
</dbReference>
<comment type="similarity">
    <text evidence="2 8">Belongs to the BioY family.</text>
</comment>
<dbReference type="GO" id="GO:0005886">
    <property type="term" value="C:plasma membrane"/>
    <property type="evidence" value="ECO:0007669"/>
    <property type="project" value="UniProtKB-SubCell"/>
</dbReference>
<evidence type="ECO:0000256" key="4">
    <source>
        <dbReference type="ARBA" id="ARBA00022475"/>
    </source>
</evidence>
<evidence type="ECO:0000256" key="8">
    <source>
        <dbReference type="PIRNR" id="PIRNR016661"/>
    </source>
</evidence>
<keyword evidence="7 8" id="KW-0472">Membrane</keyword>
<evidence type="ECO:0000256" key="7">
    <source>
        <dbReference type="ARBA" id="ARBA00023136"/>
    </source>
</evidence>
<feature type="transmembrane region" description="Helical" evidence="9">
    <location>
        <begin position="139"/>
        <end position="157"/>
    </location>
</feature>
<dbReference type="PIRSF" id="PIRSF016661">
    <property type="entry name" value="BioY"/>
    <property type="match status" value="1"/>
</dbReference>
<feature type="transmembrane region" description="Helical" evidence="9">
    <location>
        <begin position="99"/>
        <end position="119"/>
    </location>
</feature>
<evidence type="ECO:0000313" key="11">
    <source>
        <dbReference type="Proteomes" id="UP000326336"/>
    </source>
</evidence>
<dbReference type="GO" id="GO:0015225">
    <property type="term" value="F:biotin transmembrane transporter activity"/>
    <property type="evidence" value="ECO:0007669"/>
    <property type="project" value="UniProtKB-UniRule"/>
</dbReference>
<keyword evidence="3 8" id="KW-0813">Transport</keyword>
<keyword evidence="11" id="KW-1185">Reference proteome</keyword>
<evidence type="ECO:0000256" key="2">
    <source>
        <dbReference type="ARBA" id="ARBA00010692"/>
    </source>
</evidence>
<feature type="transmembrane region" description="Helical" evidence="9">
    <location>
        <begin position="50"/>
        <end position="68"/>
    </location>
</feature>
<sequence>MQPTSATAASTSSTRRMLRVTGHIAKSLLFAGLMWAAAAAGELPIPGTPVPITLQTFVVMMAALMLDWREAASAVVAYLAAGAVGLPVFAGGASTAALFGPSAGFLIGFLPGVIVAALLKGRAHTDSFNASLRTASRYFAASLLGGVVVVYLIGFAVQSSLTHVPFGVVAAASMGFVIGDVIKAAVASLAAAGLARLR</sequence>
<evidence type="ECO:0000256" key="1">
    <source>
        <dbReference type="ARBA" id="ARBA00004651"/>
    </source>
</evidence>
<keyword evidence="6 9" id="KW-1133">Transmembrane helix</keyword>
<evidence type="ECO:0000256" key="6">
    <source>
        <dbReference type="ARBA" id="ARBA00022989"/>
    </source>
</evidence>
<name>A0A5N5RF45_9BIFI</name>
<comment type="caution">
    <text evidence="10">The sequence shown here is derived from an EMBL/GenBank/DDBJ whole genome shotgun (WGS) entry which is preliminary data.</text>
</comment>
<keyword evidence="4 8" id="KW-1003">Cell membrane</keyword>
<proteinExistence type="inferred from homology"/>
<feature type="transmembrane region" description="Helical" evidence="9">
    <location>
        <begin position="75"/>
        <end position="93"/>
    </location>
</feature>
<accession>A0A5N5RF45</accession>
<reference evidence="10 11" key="1">
    <citation type="journal article" date="2019" name="Int. J. Syst. Evol. Microbiol.">
        <title>Bifidobacterium jacchi sp. nov., isolated from the faeces of a baby common marmoset (Callithrix jacchus).</title>
        <authorList>
            <person name="Modesto M."/>
            <person name="Watanabe K."/>
            <person name="Arita M."/>
            <person name="Satti M."/>
            <person name="Oki K."/>
            <person name="Sciavilla P."/>
            <person name="Patavino C."/>
            <person name="Camma C."/>
            <person name="Michelini S."/>
            <person name="Sgorbati B."/>
            <person name="Mattarelli P."/>
        </authorList>
    </citation>
    <scope>NUCLEOTIDE SEQUENCE [LARGE SCALE GENOMIC DNA]</scope>
    <source>
        <strain evidence="10 11">MRM 9.3</strain>
    </source>
</reference>
<evidence type="ECO:0000313" key="10">
    <source>
        <dbReference type="EMBL" id="KAB5605853.1"/>
    </source>
</evidence>
<dbReference type="Proteomes" id="UP000326336">
    <property type="component" value="Unassembled WGS sequence"/>
</dbReference>
<protein>
    <recommendedName>
        <fullName evidence="8">Biotin transporter</fullName>
    </recommendedName>
</protein>
<gene>
    <name evidence="10" type="ORF">EHS19_08465</name>
</gene>
<organism evidence="10 11">
    <name type="scientific">Bifidobacterium jacchi</name>
    <dbReference type="NCBI Taxonomy" id="2490545"/>
    <lineage>
        <taxon>Bacteria</taxon>
        <taxon>Bacillati</taxon>
        <taxon>Actinomycetota</taxon>
        <taxon>Actinomycetes</taxon>
        <taxon>Bifidobacteriales</taxon>
        <taxon>Bifidobacteriaceae</taxon>
        <taxon>Bifidobacterium</taxon>
    </lineage>
</organism>
<dbReference type="EMBL" id="RQSP01000034">
    <property type="protein sequence ID" value="KAB5605853.1"/>
    <property type="molecule type" value="Genomic_DNA"/>
</dbReference>
<evidence type="ECO:0000256" key="5">
    <source>
        <dbReference type="ARBA" id="ARBA00022692"/>
    </source>
</evidence>
<dbReference type="RefSeq" id="WP_151917322.1">
    <property type="nucleotide sequence ID" value="NZ_RQSP01000034.1"/>
</dbReference>
<keyword evidence="5 9" id="KW-0812">Transmembrane</keyword>
<evidence type="ECO:0000256" key="3">
    <source>
        <dbReference type="ARBA" id="ARBA00022448"/>
    </source>
</evidence>
<dbReference type="Gene3D" id="1.10.1760.20">
    <property type="match status" value="1"/>
</dbReference>
<dbReference type="PANTHER" id="PTHR34295:SF4">
    <property type="entry name" value="BIOTIN TRANSPORTER BIOY-RELATED"/>
    <property type="match status" value="1"/>
</dbReference>
<dbReference type="PANTHER" id="PTHR34295">
    <property type="entry name" value="BIOTIN TRANSPORTER BIOY"/>
    <property type="match status" value="1"/>
</dbReference>
<comment type="subcellular location">
    <subcellularLocation>
        <location evidence="1 8">Cell membrane</location>
        <topology evidence="1 8">Multi-pass membrane protein</topology>
    </subcellularLocation>
</comment>
<evidence type="ECO:0000256" key="9">
    <source>
        <dbReference type="SAM" id="Phobius"/>
    </source>
</evidence>
<dbReference type="Pfam" id="PF02632">
    <property type="entry name" value="BioY"/>
    <property type="match status" value="1"/>
</dbReference>
<dbReference type="OrthoDB" id="9803495at2"/>
<feature type="transmembrane region" description="Helical" evidence="9">
    <location>
        <begin position="169"/>
        <end position="195"/>
    </location>
</feature>